<comment type="caution">
    <text evidence="2">The sequence shown here is derived from an EMBL/GenBank/DDBJ whole genome shotgun (WGS) entry which is preliminary data.</text>
</comment>
<dbReference type="PANTHER" id="PTHR43031">
    <property type="entry name" value="FAD-DEPENDENT OXIDOREDUCTASE"/>
    <property type="match status" value="1"/>
</dbReference>
<gene>
    <name evidence="2" type="ORF">GQS65_20865</name>
</gene>
<dbReference type="CDD" id="cd01447">
    <property type="entry name" value="Polysulfide_ST"/>
    <property type="match status" value="1"/>
</dbReference>
<sequence>MTELSQHAWEMAEAAEEHVETVTVEQVRDGLEDEAVTLVDIRDVRELWIAGTIPGARHAPRGMLEFWVDPETEYYRDWFDPSRRYVLFCNEAGRSALAAKALQEMGFEDVAHLTGGFTAWQEAGYEVEEVEQRDYKSR</sequence>
<protein>
    <submittedName>
        <fullName evidence="2">Rhodanese-like domain-containing protein</fullName>
    </submittedName>
</protein>
<evidence type="ECO:0000313" key="3">
    <source>
        <dbReference type="Proteomes" id="UP000451471"/>
    </source>
</evidence>
<keyword evidence="3" id="KW-1185">Reference proteome</keyword>
<organism evidence="2 3">
    <name type="scientific">Halomarina oriensis</name>
    <dbReference type="NCBI Taxonomy" id="671145"/>
    <lineage>
        <taxon>Archaea</taxon>
        <taxon>Methanobacteriati</taxon>
        <taxon>Methanobacteriota</taxon>
        <taxon>Stenosarchaea group</taxon>
        <taxon>Halobacteria</taxon>
        <taxon>Halobacteriales</taxon>
        <taxon>Natronomonadaceae</taxon>
        <taxon>Halomarina</taxon>
    </lineage>
</organism>
<dbReference type="EMBL" id="WSZK01000044">
    <property type="protein sequence ID" value="MWG36906.1"/>
    <property type="molecule type" value="Genomic_DNA"/>
</dbReference>
<dbReference type="AlphaFoldDB" id="A0A6B0GPV0"/>
<feature type="domain" description="Rhodanese" evidence="1">
    <location>
        <begin position="32"/>
        <end position="129"/>
    </location>
</feature>
<dbReference type="InterPro" id="IPR036873">
    <property type="entry name" value="Rhodanese-like_dom_sf"/>
</dbReference>
<accession>A0A6B0GPV0</accession>
<name>A0A6B0GPV0_9EURY</name>
<dbReference type="RefSeq" id="WP_158206554.1">
    <property type="nucleotide sequence ID" value="NZ_WSZK01000044.1"/>
</dbReference>
<dbReference type="SUPFAM" id="SSF52821">
    <property type="entry name" value="Rhodanese/Cell cycle control phosphatase"/>
    <property type="match status" value="1"/>
</dbReference>
<dbReference type="Proteomes" id="UP000451471">
    <property type="component" value="Unassembled WGS sequence"/>
</dbReference>
<dbReference type="PROSITE" id="PS50206">
    <property type="entry name" value="RHODANESE_3"/>
    <property type="match status" value="1"/>
</dbReference>
<dbReference type="InterPro" id="IPR001763">
    <property type="entry name" value="Rhodanese-like_dom"/>
</dbReference>
<reference evidence="2 3" key="1">
    <citation type="submission" date="2019-12" db="EMBL/GenBank/DDBJ databases">
        <title>Halocatena pleomorpha gen. nov. sp. nov., an extremely halophilic archaeon of family Halobacteriaceae isolated from saltpan soil.</title>
        <authorList>
            <person name="Pal Y."/>
            <person name="Verma A."/>
            <person name="Krishnamurthi S."/>
            <person name="Kumar P."/>
        </authorList>
    </citation>
    <scope>NUCLEOTIDE SEQUENCE [LARGE SCALE GENOMIC DNA]</scope>
    <source>
        <strain evidence="2 3">JCM 16495</strain>
    </source>
</reference>
<dbReference type="Gene3D" id="3.40.250.10">
    <property type="entry name" value="Rhodanese-like domain"/>
    <property type="match status" value="1"/>
</dbReference>
<proteinExistence type="predicted"/>
<dbReference type="Pfam" id="PF00581">
    <property type="entry name" value="Rhodanese"/>
    <property type="match status" value="1"/>
</dbReference>
<dbReference type="PANTHER" id="PTHR43031:SF1">
    <property type="entry name" value="PYRIDINE NUCLEOTIDE-DISULPHIDE OXIDOREDUCTASE"/>
    <property type="match status" value="1"/>
</dbReference>
<dbReference type="OrthoDB" id="135517at2157"/>
<evidence type="ECO:0000313" key="2">
    <source>
        <dbReference type="EMBL" id="MWG36906.1"/>
    </source>
</evidence>
<dbReference type="SMART" id="SM00450">
    <property type="entry name" value="RHOD"/>
    <property type="match status" value="1"/>
</dbReference>
<dbReference type="InterPro" id="IPR050229">
    <property type="entry name" value="GlpE_sulfurtransferase"/>
</dbReference>
<evidence type="ECO:0000259" key="1">
    <source>
        <dbReference type="PROSITE" id="PS50206"/>
    </source>
</evidence>